<feature type="compositionally biased region" description="Polar residues" evidence="1">
    <location>
        <begin position="203"/>
        <end position="217"/>
    </location>
</feature>
<dbReference type="Proteomes" id="UP000799438">
    <property type="component" value="Unassembled WGS sequence"/>
</dbReference>
<feature type="compositionally biased region" description="Low complexity" evidence="1">
    <location>
        <begin position="83"/>
        <end position="99"/>
    </location>
</feature>
<dbReference type="RefSeq" id="XP_033402735.1">
    <property type="nucleotide sequence ID" value="XM_033542780.1"/>
</dbReference>
<accession>A0A6A6BVY3</accession>
<keyword evidence="4" id="KW-1185">Reference proteome</keyword>
<gene>
    <name evidence="3" type="ORF">K452DRAFT_303936</name>
</gene>
<keyword evidence="2" id="KW-0472">Membrane</keyword>
<keyword evidence="2" id="KW-1133">Transmembrane helix</keyword>
<organism evidence="3 4">
    <name type="scientific">Aplosporella prunicola CBS 121167</name>
    <dbReference type="NCBI Taxonomy" id="1176127"/>
    <lineage>
        <taxon>Eukaryota</taxon>
        <taxon>Fungi</taxon>
        <taxon>Dikarya</taxon>
        <taxon>Ascomycota</taxon>
        <taxon>Pezizomycotina</taxon>
        <taxon>Dothideomycetes</taxon>
        <taxon>Dothideomycetes incertae sedis</taxon>
        <taxon>Botryosphaeriales</taxon>
        <taxon>Aplosporellaceae</taxon>
        <taxon>Aplosporella</taxon>
    </lineage>
</organism>
<dbReference type="AlphaFoldDB" id="A0A6A6BVY3"/>
<feature type="region of interest" description="Disordered" evidence="1">
    <location>
        <begin position="1"/>
        <end position="159"/>
    </location>
</feature>
<evidence type="ECO:0000313" key="4">
    <source>
        <dbReference type="Proteomes" id="UP000799438"/>
    </source>
</evidence>
<sequence>MEDSEGVSEMGELPDLELQIPALALFRRSTTPSPPPPPLPPSPEESPPSPGEPPPPPKPPRIPTTSTVNFSATNVYISPLPTPTSSSSNPTNPTAPTPARLRDASRPSGSRRSSSRLSSPRRLSDPRRPSPRRSSSRFSNPRWSPPPPPSRTRSAPYHFPSAGASRIYRLLSPSMMTAPDTEREGSYAERPGPYSRHSGPYMQRSSPYSGYRGSTASEPEVPTNAELLAEALKARRDTLLTGTYVCGVAVLLVMAFCGVALGWWLLRLQGGGK</sequence>
<protein>
    <submittedName>
        <fullName evidence="3">Uncharacterized protein</fullName>
    </submittedName>
</protein>
<dbReference type="GeneID" id="54300277"/>
<dbReference type="EMBL" id="ML995474">
    <property type="protein sequence ID" value="KAF2147027.1"/>
    <property type="molecule type" value="Genomic_DNA"/>
</dbReference>
<proteinExistence type="predicted"/>
<feature type="transmembrane region" description="Helical" evidence="2">
    <location>
        <begin position="242"/>
        <end position="266"/>
    </location>
</feature>
<keyword evidence="2" id="KW-0812">Transmembrane</keyword>
<evidence type="ECO:0000313" key="3">
    <source>
        <dbReference type="EMBL" id="KAF2147027.1"/>
    </source>
</evidence>
<feature type="region of interest" description="Disordered" evidence="1">
    <location>
        <begin position="177"/>
        <end position="219"/>
    </location>
</feature>
<evidence type="ECO:0000256" key="1">
    <source>
        <dbReference type="SAM" id="MobiDB-lite"/>
    </source>
</evidence>
<reference evidence="3" key="1">
    <citation type="journal article" date="2020" name="Stud. Mycol.">
        <title>101 Dothideomycetes genomes: a test case for predicting lifestyles and emergence of pathogens.</title>
        <authorList>
            <person name="Haridas S."/>
            <person name="Albert R."/>
            <person name="Binder M."/>
            <person name="Bloem J."/>
            <person name="Labutti K."/>
            <person name="Salamov A."/>
            <person name="Andreopoulos B."/>
            <person name="Baker S."/>
            <person name="Barry K."/>
            <person name="Bills G."/>
            <person name="Bluhm B."/>
            <person name="Cannon C."/>
            <person name="Castanera R."/>
            <person name="Culley D."/>
            <person name="Daum C."/>
            <person name="Ezra D."/>
            <person name="Gonzalez J."/>
            <person name="Henrissat B."/>
            <person name="Kuo A."/>
            <person name="Liang C."/>
            <person name="Lipzen A."/>
            <person name="Lutzoni F."/>
            <person name="Magnuson J."/>
            <person name="Mondo S."/>
            <person name="Nolan M."/>
            <person name="Ohm R."/>
            <person name="Pangilinan J."/>
            <person name="Park H.-J."/>
            <person name="Ramirez L."/>
            <person name="Alfaro M."/>
            <person name="Sun H."/>
            <person name="Tritt A."/>
            <person name="Yoshinaga Y."/>
            <person name="Zwiers L.-H."/>
            <person name="Turgeon B."/>
            <person name="Goodwin S."/>
            <person name="Spatafora J."/>
            <person name="Crous P."/>
            <person name="Grigoriev I."/>
        </authorList>
    </citation>
    <scope>NUCLEOTIDE SEQUENCE</scope>
    <source>
        <strain evidence="3">CBS 121167</strain>
    </source>
</reference>
<evidence type="ECO:0000256" key="2">
    <source>
        <dbReference type="SAM" id="Phobius"/>
    </source>
</evidence>
<feature type="compositionally biased region" description="Low complexity" evidence="1">
    <location>
        <begin position="106"/>
        <end position="121"/>
    </location>
</feature>
<name>A0A6A6BVY3_9PEZI</name>
<feature type="compositionally biased region" description="Pro residues" evidence="1">
    <location>
        <begin position="32"/>
        <end position="62"/>
    </location>
</feature>